<protein>
    <recommendedName>
        <fullName evidence="5">4Fe-4S ferredoxin-type domain-containing protein</fullName>
    </recommendedName>
</protein>
<dbReference type="Pfam" id="PF04015">
    <property type="entry name" value="DUF362"/>
    <property type="match status" value="1"/>
</dbReference>
<dbReference type="Pfam" id="PF12838">
    <property type="entry name" value="Fer4_7"/>
    <property type="match status" value="1"/>
</dbReference>
<dbReference type="SUPFAM" id="SSF54862">
    <property type="entry name" value="4Fe-4S ferredoxins"/>
    <property type="match status" value="1"/>
</dbReference>
<comment type="caution">
    <text evidence="6">The sequence shown here is derived from an EMBL/GenBank/DDBJ whole genome shotgun (WGS) entry which is preliminary data.</text>
</comment>
<dbReference type="InterPro" id="IPR050157">
    <property type="entry name" value="PSI_iron-sulfur_center"/>
</dbReference>
<dbReference type="EMBL" id="FPIW01000037">
    <property type="protein sequence ID" value="SFW58283.1"/>
    <property type="molecule type" value="Genomic_DNA"/>
</dbReference>
<proteinExistence type="predicted"/>
<dbReference type="AlphaFoldDB" id="A0AA94L2T4"/>
<organism evidence="6 7">
    <name type="scientific">Desulfovibrio desulfuricans</name>
    <dbReference type="NCBI Taxonomy" id="876"/>
    <lineage>
        <taxon>Bacteria</taxon>
        <taxon>Pseudomonadati</taxon>
        <taxon>Thermodesulfobacteriota</taxon>
        <taxon>Desulfovibrionia</taxon>
        <taxon>Desulfovibrionales</taxon>
        <taxon>Desulfovibrionaceae</taxon>
        <taxon>Desulfovibrio</taxon>
    </lineage>
</organism>
<dbReference type="RefSeq" id="WP_012624627.1">
    <property type="nucleotide sequence ID" value="NZ_FPIW01000037.1"/>
</dbReference>
<dbReference type="PROSITE" id="PS00198">
    <property type="entry name" value="4FE4S_FER_1"/>
    <property type="match status" value="2"/>
</dbReference>
<evidence type="ECO:0000313" key="6">
    <source>
        <dbReference type="EMBL" id="SFW58283.1"/>
    </source>
</evidence>
<gene>
    <name evidence="6" type="ORF">SAMN02910291_01951</name>
</gene>
<feature type="domain" description="4Fe-4S ferredoxin-type" evidence="5">
    <location>
        <begin position="186"/>
        <end position="215"/>
    </location>
</feature>
<keyword evidence="2" id="KW-0479">Metal-binding</keyword>
<keyword evidence="1" id="KW-0004">4Fe-4S</keyword>
<dbReference type="PROSITE" id="PS51379">
    <property type="entry name" value="4FE4S_FER_2"/>
    <property type="match status" value="2"/>
</dbReference>
<accession>A0AA94L2T4</accession>
<evidence type="ECO:0000313" key="7">
    <source>
        <dbReference type="Proteomes" id="UP000182680"/>
    </source>
</evidence>
<keyword evidence="3" id="KW-0408">Iron</keyword>
<evidence type="ECO:0000256" key="3">
    <source>
        <dbReference type="ARBA" id="ARBA00023004"/>
    </source>
</evidence>
<dbReference type="PANTHER" id="PTHR24960:SF79">
    <property type="entry name" value="PHOTOSYSTEM I IRON-SULFUR CENTER"/>
    <property type="match status" value="1"/>
</dbReference>
<keyword evidence="4" id="KW-0411">Iron-sulfur</keyword>
<evidence type="ECO:0000256" key="1">
    <source>
        <dbReference type="ARBA" id="ARBA00022485"/>
    </source>
</evidence>
<reference evidence="7" key="1">
    <citation type="submission" date="2016-11" db="EMBL/GenBank/DDBJ databases">
        <authorList>
            <person name="Jaros S."/>
            <person name="Januszkiewicz K."/>
            <person name="Wedrychowicz H."/>
        </authorList>
    </citation>
    <scope>NUCLEOTIDE SEQUENCE [LARGE SCALE GENOMIC DNA]</scope>
    <source>
        <strain evidence="7">DSM 7057</strain>
    </source>
</reference>
<evidence type="ECO:0000256" key="2">
    <source>
        <dbReference type="ARBA" id="ARBA00022723"/>
    </source>
</evidence>
<evidence type="ECO:0000256" key="4">
    <source>
        <dbReference type="ARBA" id="ARBA00023014"/>
    </source>
</evidence>
<dbReference type="OMA" id="TAIKIHF"/>
<dbReference type="InterPro" id="IPR017896">
    <property type="entry name" value="4Fe4S_Fe-S-bd"/>
</dbReference>
<dbReference type="InterPro" id="IPR017900">
    <property type="entry name" value="4Fe4S_Fe_S_CS"/>
</dbReference>
<dbReference type="GO" id="GO:0051539">
    <property type="term" value="F:4 iron, 4 sulfur cluster binding"/>
    <property type="evidence" value="ECO:0007669"/>
    <property type="project" value="UniProtKB-KW"/>
</dbReference>
<name>A0AA94L2T4_DESDE</name>
<dbReference type="Proteomes" id="UP000182680">
    <property type="component" value="Unassembled WGS sequence"/>
</dbReference>
<dbReference type="PANTHER" id="PTHR24960">
    <property type="entry name" value="PHOTOSYSTEM I IRON-SULFUR CENTER-RELATED"/>
    <property type="match status" value="1"/>
</dbReference>
<dbReference type="Gene3D" id="3.30.70.20">
    <property type="match status" value="1"/>
</dbReference>
<dbReference type="GO" id="GO:0046872">
    <property type="term" value="F:metal ion binding"/>
    <property type="evidence" value="ECO:0007669"/>
    <property type="project" value="UniProtKB-KW"/>
</dbReference>
<dbReference type="InterPro" id="IPR007160">
    <property type="entry name" value="DUF362"/>
</dbReference>
<sequence length="366" mass="39932">MPAKVYFTDTHSRSHEESKMVKVARLCDALNLKKIIKKNELTAVKLHFGEYGNDTHLNPTLVRQVVDKITAAGGKPFLTDTTTLYSGSRHNAVDHLQTAYLNGFAPSVVGAPVIIADGLFGGNDAPVRINCKHFKEVHIATEIRNAPAMVVLSHFKGHQMAGFGGAVKNLAMGGASVRGKREQHATHVSINKDDCIGCAKCVHSCPQQALSMRDHKSHVETARCIGCFECMTVCPAKAIVIDWATEMEPFMERMTEYAYGTVKGRSRRVCYINFVLNVTPDCDCVAWSDMPLVPDVGILASTDPVALDQACLDLVSSAPSLCGSAQEKNGEQDKFTARWPHTRGGVQLQYGEEIGLGSRAYELIKL</sequence>
<feature type="domain" description="4Fe-4S ferredoxin-type" evidence="5">
    <location>
        <begin position="216"/>
        <end position="244"/>
    </location>
</feature>
<evidence type="ECO:0000259" key="5">
    <source>
        <dbReference type="PROSITE" id="PS51379"/>
    </source>
</evidence>